<dbReference type="Gene3D" id="3.30.9.10">
    <property type="entry name" value="D-Amino Acid Oxidase, subunit A, domain 2"/>
    <property type="match status" value="1"/>
</dbReference>
<dbReference type="PANTHER" id="PTHR13847">
    <property type="entry name" value="SARCOSINE DEHYDROGENASE-RELATED"/>
    <property type="match status" value="1"/>
</dbReference>
<comment type="caution">
    <text evidence="3">The sequence shown here is derived from an EMBL/GenBank/DDBJ whole genome shotgun (WGS) entry which is preliminary data.</text>
</comment>
<dbReference type="AlphaFoldDB" id="A0A3L8Q312"/>
<feature type="domain" description="FAD dependent oxidoreductase" evidence="2">
    <location>
        <begin position="40"/>
        <end position="398"/>
    </location>
</feature>
<dbReference type="Pfam" id="PF01266">
    <property type="entry name" value="DAO"/>
    <property type="match status" value="1"/>
</dbReference>
<organism evidence="3 4">
    <name type="scientific">Parashewanella curva</name>
    <dbReference type="NCBI Taxonomy" id="2338552"/>
    <lineage>
        <taxon>Bacteria</taxon>
        <taxon>Pseudomonadati</taxon>
        <taxon>Pseudomonadota</taxon>
        <taxon>Gammaproteobacteria</taxon>
        <taxon>Alteromonadales</taxon>
        <taxon>Shewanellaceae</taxon>
        <taxon>Parashewanella</taxon>
    </lineage>
</organism>
<dbReference type="InterPro" id="IPR036188">
    <property type="entry name" value="FAD/NAD-bd_sf"/>
</dbReference>
<keyword evidence="4" id="KW-1185">Reference proteome</keyword>
<dbReference type="GO" id="GO:0005737">
    <property type="term" value="C:cytoplasm"/>
    <property type="evidence" value="ECO:0007669"/>
    <property type="project" value="TreeGrafter"/>
</dbReference>
<dbReference type="Gene3D" id="3.50.50.60">
    <property type="entry name" value="FAD/NAD(P)-binding domain"/>
    <property type="match status" value="1"/>
</dbReference>
<dbReference type="RefSeq" id="WP_121837299.1">
    <property type="nucleotide sequence ID" value="NZ_ML014754.1"/>
</dbReference>
<sequence>MYDPLVNKSPFQQEFAQSYWADSVSLGTAQASLQQSIQTDVAIIGGGYTGLMTAYYLATEHGLDCVVIEANQVGFGASARNAGFVLKGSGRLSYPQMAKRWDLSIAKGIFNEFGEAVERVEALISENQIDCNKQENGYLKIAHSAKAMQQLTSANEYMQSHFGGDSQILSKQTLFDEYMQHHQAHGALRINKGFGIHPLKLLLGYKKLVQSAGIPIYENTSIGDWIQDQGRHRLVTAQGEVFANKVVCCGNAYLPKRFNPQIDNKILPILSNVIVTEPLSSDTLEAAGLKTHQVVMDTRILKYYYRLLPDNRLLFGGRGAVWGKDAANPKYGQRLKRALDKAFPALTQSKVDYNWTGWIAAAFDDMPHIFEKNGVGYSLGYCGSGVSYSVQAGYRLAQSIAGQPVPNLPLYSSQLPSVPFSHFRRWGQWAYYHYGCIKDAIL</sequence>
<dbReference type="PANTHER" id="PTHR13847:SF281">
    <property type="entry name" value="FAD DEPENDENT OXIDOREDUCTASE DOMAIN-CONTAINING PROTEIN"/>
    <property type="match status" value="1"/>
</dbReference>
<evidence type="ECO:0000256" key="1">
    <source>
        <dbReference type="ARBA" id="ARBA00023002"/>
    </source>
</evidence>
<proteinExistence type="predicted"/>
<evidence type="ECO:0000313" key="3">
    <source>
        <dbReference type="EMBL" id="RLV61478.1"/>
    </source>
</evidence>
<accession>A0A3L8Q312</accession>
<dbReference type="OrthoDB" id="311718at2"/>
<evidence type="ECO:0000259" key="2">
    <source>
        <dbReference type="Pfam" id="PF01266"/>
    </source>
</evidence>
<dbReference type="SUPFAM" id="SSF51905">
    <property type="entry name" value="FAD/NAD(P)-binding domain"/>
    <property type="match status" value="1"/>
</dbReference>
<dbReference type="EMBL" id="QZEI01000003">
    <property type="protein sequence ID" value="RLV61478.1"/>
    <property type="molecule type" value="Genomic_DNA"/>
</dbReference>
<dbReference type="InterPro" id="IPR006076">
    <property type="entry name" value="FAD-dep_OxRdtase"/>
</dbReference>
<gene>
    <name evidence="3" type="ORF">D5018_01960</name>
</gene>
<name>A0A3L8Q312_9GAMM</name>
<dbReference type="Proteomes" id="UP000281474">
    <property type="component" value="Unassembled WGS sequence"/>
</dbReference>
<evidence type="ECO:0000313" key="4">
    <source>
        <dbReference type="Proteomes" id="UP000281474"/>
    </source>
</evidence>
<reference evidence="3 4" key="1">
    <citation type="submission" date="2018-09" db="EMBL/GenBank/DDBJ databases">
        <title>Phylogeny of the Shewanellaceae, and recommendation for two new genera, Pseudoshewanella and Parashewanella.</title>
        <authorList>
            <person name="Wang G."/>
        </authorList>
    </citation>
    <scope>NUCLEOTIDE SEQUENCE [LARGE SCALE GENOMIC DNA]</scope>
    <source>
        <strain evidence="3 4">C51</strain>
    </source>
</reference>
<protein>
    <submittedName>
        <fullName evidence="3">FAD-binding oxidoreductase</fullName>
    </submittedName>
</protein>
<dbReference type="GO" id="GO:0016491">
    <property type="term" value="F:oxidoreductase activity"/>
    <property type="evidence" value="ECO:0007669"/>
    <property type="project" value="UniProtKB-KW"/>
</dbReference>
<keyword evidence="1" id="KW-0560">Oxidoreductase</keyword>